<keyword evidence="4" id="KW-0109">Calcium transport</keyword>
<dbReference type="OrthoDB" id="5965078at2759"/>
<evidence type="ECO:0000313" key="17">
    <source>
        <dbReference type="Proteomes" id="UP001152795"/>
    </source>
</evidence>
<dbReference type="InterPro" id="IPR002110">
    <property type="entry name" value="Ankyrin_rpt"/>
</dbReference>
<evidence type="ECO:0000256" key="11">
    <source>
        <dbReference type="ARBA" id="ARBA00023136"/>
    </source>
</evidence>
<dbReference type="GO" id="GO:0005886">
    <property type="term" value="C:plasma membrane"/>
    <property type="evidence" value="ECO:0007669"/>
    <property type="project" value="UniProtKB-SubCell"/>
</dbReference>
<dbReference type="PROSITE" id="PS50088">
    <property type="entry name" value="ANK_REPEAT"/>
    <property type="match status" value="4"/>
</dbReference>
<feature type="compositionally biased region" description="Basic residues" evidence="13">
    <location>
        <begin position="870"/>
        <end position="881"/>
    </location>
</feature>
<evidence type="ECO:0000256" key="10">
    <source>
        <dbReference type="ARBA" id="ARBA00023065"/>
    </source>
</evidence>
<feature type="region of interest" description="Disordered" evidence="13">
    <location>
        <begin position="775"/>
        <end position="839"/>
    </location>
</feature>
<keyword evidence="2" id="KW-0813">Transport</keyword>
<evidence type="ECO:0000313" key="16">
    <source>
        <dbReference type="EMBL" id="CAB3997904.1"/>
    </source>
</evidence>
<dbReference type="PANTHER" id="PTHR10582">
    <property type="entry name" value="TRANSIENT RECEPTOR POTENTIAL ION CHANNEL PROTEIN"/>
    <property type="match status" value="1"/>
</dbReference>
<feature type="transmembrane region" description="Helical" evidence="14">
    <location>
        <begin position="556"/>
        <end position="578"/>
    </location>
</feature>
<feature type="transmembrane region" description="Helical" evidence="14">
    <location>
        <begin position="408"/>
        <end position="426"/>
    </location>
</feature>
<keyword evidence="10" id="KW-0406">Ion transport</keyword>
<evidence type="ECO:0000256" key="13">
    <source>
        <dbReference type="SAM" id="MobiDB-lite"/>
    </source>
</evidence>
<dbReference type="Pfam" id="PF12796">
    <property type="entry name" value="Ank_2"/>
    <property type="match status" value="2"/>
</dbReference>
<proteinExistence type="predicted"/>
<dbReference type="SUPFAM" id="SSF48403">
    <property type="entry name" value="Ankyrin repeat"/>
    <property type="match status" value="1"/>
</dbReference>
<evidence type="ECO:0000256" key="2">
    <source>
        <dbReference type="ARBA" id="ARBA00022448"/>
    </source>
</evidence>
<evidence type="ECO:0000256" key="4">
    <source>
        <dbReference type="ARBA" id="ARBA00022568"/>
    </source>
</evidence>
<feature type="transmembrane region" description="Helical" evidence="14">
    <location>
        <begin position="520"/>
        <end position="536"/>
    </location>
</feature>
<feature type="region of interest" description="Disordered" evidence="13">
    <location>
        <begin position="870"/>
        <end position="914"/>
    </location>
</feature>
<dbReference type="EMBL" id="CACRXK020003223">
    <property type="protein sequence ID" value="CAB3997904.1"/>
    <property type="molecule type" value="Genomic_DNA"/>
</dbReference>
<dbReference type="InterPro" id="IPR024862">
    <property type="entry name" value="TRPV"/>
</dbReference>
<feature type="transmembrane region" description="Helical" evidence="14">
    <location>
        <begin position="486"/>
        <end position="508"/>
    </location>
</feature>
<evidence type="ECO:0000256" key="6">
    <source>
        <dbReference type="ARBA" id="ARBA00022692"/>
    </source>
</evidence>
<keyword evidence="17" id="KW-1185">Reference proteome</keyword>
<dbReference type="GO" id="GO:0005262">
    <property type="term" value="F:calcium channel activity"/>
    <property type="evidence" value="ECO:0007669"/>
    <property type="project" value="UniProtKB-KW"/>
</dbReference>
<keyword evidence="6 14" id="KW-0812">Transmembrane</keyword>
<evidence type="ECO:0000256" key="3">
    <source>
        <dbReference type="ARBA" id="ARBA00022475"/>
    </source>
</evidence>
<dbReference type="InterPro" id="IPR005821">
    <property type="entry name" value="Ion_trans_dom"/>
</dbReference>
<name>A0A6S7GX31_PARCT</name>
<dbReference type="GO" id="GO:0098703">
    <property type="term" value="P:calcium ion import across plasma membrane"/>
    <property type="evidence" value="ECO:0007669"/>
    <property type="project" value="TreeGrafter"/>
</dbReference>
<feature type="compositionally biased region" description="Basic and acidic residues" evidence="13">
    <location>
        <begin position="801"/>
        <end position="814"/>
    </location>
</feature>
<evidence type="ECO:0000256" key="7">
    <source>
        <dbReference type="ARBA" id="ARBA00022737"/>
    </source>
</evidence>
<feature type="compositionally biased region" description="Polar residues" evidence="13">
    <location>
        <begin position="818"/>
        <end position="835"/>
    </location>
</feature>
<evidence type="ECO:0000256" key="12">
    <source>
        <dbReference type="ARBA" id="ARBA00023303"/>
    </source>
</evidence>
<feature type="transmembrane region" description="Helical" evidence="14">
    <location>
        <begin position="623"/>
        <end position="644"/>
    </location>
</feature>
<feature type="transmembrane region" description="Helical" evidence="14">
    <location>
        <begin position="368"/>
        <end position="388"/>
    </location>
</feature>
<keyword evidence="16" id="KW-0675">Receptor</keyword>
<feature type="region of interest" description="Disordered" evidence="13">
    <location>
        <begin position="73"/>
        <end position="100"/>
    </location>
</feature>
<evidence type="ECO:0000256" key="5">
    <source>
        <dbReference type="ARBA" id="ARBA00022673"/>
    </source>
</evidence>
<dbReference type="InterPro" id="IPR036770">
    <property type="entry name" value="Ankyrin_rpt-contain_sf"/>
</dbReference>
<evidence type="ECO:0000256" key="1">
    <source>
        <dbReference type="ARBA" id="ARBA00004651"/>
    </source>
</evidence>
<evidence type="ECO:0000256" key="14">
    <source>
        <dbReference type="SAM" id="Phobius"/>
    </source>
</evidence>
<dbReference type="SMART" id="SM00248">
    <property type="entry name" value="ANK"/>
    <property type="match status" value="4"/>
</dbReference>
<dbReference type="PANTHER" id="PTHR10582:SF33">
    <property type="entry name" value="TRANSIENT RECEPTOR POTENTIAL CHANNEL PYREXIA"/>
    <property type="match status" value="1"/>
</dbReference>
<keyword evidence="11 14" id="KW-0472">Membrane</keyword>
<comment type="caution">
    <text evidence="16">The sequence shown here is derived from an EMBL/GenBank/DDBJ whole genome shotgun (WGS) entry which is preliminary data.</text>
</comment>
<evidence type="ECO:0000259" key="15">
    <source>
        <dbReference type="Pfam" id="PF00520"/>
    </source>
</evidence>
<dbReference type="AlphaFoldDB" id="A0A6S7GX31"/>
<keyword evidence="3" id="KW-1003">Cell membrane</keyword>
<evidence type="ECO:0000256" key="9">
    <source>
        <dbReference type="ARBA" id="ARBA00022989"/>
    </source>
</evidence>
<dbReference type="Proteomes" id="UP001152795">
    <property type="component" value="Unassembled WGS sequence"/>
</dbReference>
<keyword evidence="12" id="KW-0407">Ion channel</keyword>
<accession>A0A6S7GX31</accession>
<dbReference type="Gene3D" id="1.25.40.20">
    <property type="entry name" value="Ankyrin repeat-containing domain"/>
    <property type="match status" value="1"/>
</dbReference>
<dbReference type="PROSITE" id="PS50297">
    <property type="entry name" value="ANK_REP_REGION"/>
    <property type="match status" value="3"/>
</dbReference>
<protein>
    <submittedName>
        <fullName evidence="16">Transient receptor potential cation channel subfamily A member 1-like</fullName>
    </submittedName>
</protein>
<organism evidence="16 17">
    <name type="scientific">Paramuricea clavata</name>
    <name type="common">Red gorgonian</name>
    <name type="synonym">Violescent sea-whip</name>
    <dbReference type="NCBI Taxonomy" id="317549"/>
    <lineage>
        <taxon>Eukaryota</taxon>
        <taxon>Metazoa</taxon>
        <taxon>Cnidaria</taxon>
        <taxon>Anthozoa</taxon>
        <taxon>Octocorallia</taxon>
        <taxon>Malacalcyonacea</taxon>
        <taxon>Plexauridae</taxon>
        <taxon>Paramuricea</taxon>
    </lineage>
</organism>
<dbReference type="Gene3D" id="1.10.287.70">
    <property type="match status" value="1"/>
</dbReference>
<feature type="domain" description="Ion transport" evidence="15">
    <location>
        <begin position="466"/>
        <end position="654"/>
    </location>
</feature>
<sequence length="914" mass="104711">MMEESSESDGDHALEMKPNPTFELLKKCTSAWQQFSAKRKMTHELKQYQEVFLTELPGSTKVTGAATHAVLEGELEEDESSKKVVPRFRDRNSGPSAGDKKKVRNHALIHYFATLASSNHINDTMDFSFVESLLQNGASVKSSDKHGQTIFHEVARSWHTDVAQFLLTQGADINQVDKFGRAPLHVAAAANYGEMVEFLLTKGADISLETRGEHQQPIHFASKNDAVSSLQVLINFGADTTCKDYKGRTPLQVAAELNRGKTAKILIERGVPAFVHDKSGSVVLSLLIRKMPHVALEAMEQMHSKDFTNRKQYFYLNYLECMHLHKMPDSCAKSPLVEAVQHNQFELIMHPVFQRLINVKWEKFGKTGAWMSLIVNIIFATLWTFLAVTQPLDVSQHYTPLTSKWWRLFIEIVVILLTINEIRIQVENTFINRKEYTNWKAWKIRDLERDLEYCHPRWPEEARYLECEIKMIKDANALQFQDSWNYLEWISCTLIVTAIISHLVNFFLRSGTTYQVHMRILVFLLILLWLRILKYVRPFKGPGPFVQMLGHVIDNIVKWGFLYVVFYIPYAAAFWILFGGISPKPVAGYSNVSDLLVYIFRMTVVDDYNFKDLYDADPTMARILCSSYIAFASIVILNLLIALLSDTFQRVYENAISTAVMQRAQTIISIEKALRNKTKKAYREFIESECSPEALYYEESAENAAGRITQQLKEEMVELRAVINDRFGKSAGGPKSDFDIMKEDMLNFISCQDKMMYKINSIDKRITKIEKKLTENKSEEKKSKVSLNSPKFGSASLANEGRQRRLSLEPDSVRSPRRTPSNRQLNGGQPITSAASREKKRLAKLTAQEKAAGIVIFRYWRSYQQRKAKFKKEMKQKKRRGSAGSVMSVNRGRRRRNLHDDDAGSDCTGYSGEW</sequence>
<evidence type="ECO:0000256" key="8">
    <source>
        <dbReference type="ARBA" id="ARBA00022837"/>
    </source>
</evidence>
<keyword evidence="5" id="KW-0107">Calcium channel</keyword>
<gene>
    <name evidence="16" type="ORF">PACLA_8A073067</name>
</gene>
<reference evidence="16" key="1">
    <citation type="submission" date="2020-04" db="EMBL/GenBank/DDBJ databases">
        <authorList>
            <person name="Alioto T."/>
            <person name="Alioto T."/>
            <person name="Gomez Garrido J."/>
        </authorList>
    </citation>
    <scope>NUCLEOTIDE SEQUENCE</scope>
    <source>
        <strain evidence="16">A484AB</strain>
    </source>
</reference>
<keyword evidence="8" id="KW-0106">Calcium</keyword>
<comment type="subcellular location">
    <subcellularLocation>
        <location evidence="1">Cell membrane</location>
        <topology evidence="1">Multi-pass membrane protein</topology>
    </subcellularLocation>
</comment>
<keyword evidence="7" id="KW-0677">Repeat</keyword>
<keyword evidence="9 14" id="KW-1133">Transmembrane helix</keyword>
<dbReference type="Pfam" id="PF00520">
    <property type="entry name" value="Ion_trans"/>
    <property type="match status" value="1"/>
</dbReference>